<dbReference type="PANTHER" id="PTHR30534">
    <property type="entry name" value="FLAGELLAR MOTOR SWITCH PROTEIN FLIG"/>
    <property type="match status" value="1"/>
</dbReference>
<keyword evidence="15" id="KW-1185">Reference proteome</keyword>
<name>A0A420WMP1_9PROT</name>
<keyword evidence="14" id="KW-0966">Cell projection</keyword>
<comment type="subcellular location">
    <subcellularLocation>
        <location evidence="1">Bacterial flagellum basal body</location>
    </subcellularLocation>
    <subcellularLocation>
        <location evidence="2">Cell membrane</location>
        <topology evidence="2">Peripheral membrane protein</topology>
        <orientation evidence="2">Cytoplasmic side</orientation>
    </subcellularLocation>
</comment>
<evidence type="ECO:0000256" key="2">
    <source>
        <dbReference type="ARBA" id="ARBA00004413"/>
    </source>
</evidence>
<feature type="domain" description="Flagellar motor switch protein FliG middle" evidence="12">
    <location>
        <begin position="153"/>
        <end position="219"/>
    </location>
</feature>
<dbReference type="Gene3D" id="1.10.220.30">
    <property type="match status" value="3"/>
</dbReference>
<evidence type="ECO:0000256" key="8">
    <source>
        <dbReference type="ARBA" id="ARBA00023136"/>
    </source>
</evidence>
<comment type="caution">
    <text evidence="14">The sequence shown here is derived from an EMBL/GenBank/DDBJ whole genome shotgun (WGS) entry which is preliminary data.</text>
</comment>
<keyword evidence="9" id="KW-0975">Bacterial flagellum</keyword>
<evidence type="ECO:0000256" key="10">
    <source>
        <dbReference type="ARBA" id="ARBA00025598"/>
    </source>
</evidence>
<organism evidence="14 15">
    <name type="scientific">Litorimonas taeanensis</name>
    <dbReference type="NCBI Taxonomy" id="568099"/>
    <lineage>
        <taxon>Bacteria</taxon>
        <taxon>Pseudomonadati</taxon>
        <taxon>Pseudomonadota</taxon>
        <taxon>Alphaproteobacteria</taxon>
        <taxon>Maricaulales</taxon>
        <taxon>Robiginitomaculaceae</taxon>
    </lineage>
</organism>
<evidence type="ECO:0000256" key="7">
    <source>
        <dbReference type="ARBA" id="ARBA00022779"/>
    </source>
</evidence>
<dbReference type="InterPro" id="IPR000090">
    <property type="entry name" value="Flg_Motor_Flig"/>
</dbReference>
<comment type="function">
    <text evidence="10">FliG is one of three proteins (FliG, FliN, FliM) that forms the rotor-mounted switch complex (C ring), located at the base of the basal body. This complex interacts with the CheY and CheZ chemotaxis proteins, in addition to contacting components of the motor that determine the direction of flagellar rotation.</text>
</comment>
<reference evidence="14 15" key="1">
    <citation type="submission" date="2018-10" db="EMBL/GenBank/DDBJ databases">
        <title>Genomic Encyclopedia of Type Strains, Phase IV (KMG-IV): sequencing the most valuable type-strain genomes for metagenomic binning, comparative biology and taxonomic classification.</title>
        <authorList>
            <person name="Goeker M."/>
        </authorList>
    </citation>
    <scope>NUCLEOTIDE SEQUENCE [LARGE SCALE GENOMIC DNA]</scope>
    <source>
        <strain evidence="14 15">DSM 22008</strain>
    </source>
</reference>
<evidence type="ECO:0000259" key="13">
    <source>
        <dbReference type="Pfam" id="PF14842"/>
    </source>
</evidence>
<dbReference type="PANTHER" id="PTHR30534:SF0">
    <property type="entry name" value="FLAGELLAR MOTOR SWITCH PROTEIN FLIG"/>
    <property type="match status" value="1"/>
</dbReference>
<dbReference type="PRINTS" id="PR00954">
    <property type="entry name" value="FLGMOTORFLIG"/>
</dbReference>
<keyword evidence="8" id="KW-0472">Membrane</keyword>
<dbReference type="InterPro" id="IPR028263">
    <property type="entry name" value="FliG_N"/>
</dbReference>
<feature type="domain" description="Flagellar motor switch protein FliG N-terminal" evidence="13">
    <location>
        <begin position="34"/>
        <end position="124"/>
    </location>
</feature>
<dbReference type="Pfam" id="PF14841">
    <property type="entry name" value="FliG_M"/>
    <property type="match status" value="1"/>
</dbReference>
<evidence type="ECO:0000256" key="6">
    <source>
        <dbReference type="ARBA" id="ARBA00022500"/>
    </source>
</evidence>
<keyword evidence="14" id="KW-0282">Flagellum</keyword>
<dbReference type="OrthoDB" id="7616820at2"/>
<feature type="domain" description="Flagellar motor switch protein FliG C-terminal" evidence="11">
    <location>
        <begin position="251"/>
        <end position="360"/>
    </location>
</feature>
<protein>
    <recommendedName>
        <fullName evidence="4">Flagellar motor switch protein FliG</fullName>
    </recommendedName>
</protein>
<proteinExistence type="inferred from homology"/>
<dbReference type="GO" id="GO:0006935">
    <property type="term" value="P:chemotaxis"/>
    <property type="evidence" value="ECO:0007669"/>
    <property type="project" value="UniProtKB-KW"/>
</dbReference>
<dbReference type="GO" id="GO:0003774">
    <property type="term" value="F:cytoskeletal motor activity"/>
    <property type="evidence" value="ECO:0007669"/>
    <property type="project" value="InterPro"/>
</dbReference>
<comment type="similarity">
    <text evidence="3">Belongs to the FliG family.</text>
</comment>
<gene>
    <name evidence="14" type="ORF">DES40_1503</name>
</gene>
<keyword evidence="5" id="KW-1003">Cell membrane</keyword>
<evidence type="ECO:0000259" key="12">
    <source>
        <dbReference type="Pfam" id="PF14841"/>
    </source>
</evidence>
<accession>A0A420WMP1</accession>
<dbReference type="RefSeq" id="WP_121100138.1">
    <property type="nucleotide sequence ID" value="NZ_RBII01000001.1"/>
</dbReference>
<dbReference type="EMBL" id="RBII01000001">
    <property type="protein sequence ID" value="RKQ72166.1"/>
    <property type="molecule type" value="Genomic_DNA"/>
</dbReference>
<dbReference type="GO" id="GO:0005886">
    <property type="term" value="C:plasma membrane"/>
    <property type="evidence" value="ECO:0007669"/>
    <property type="project" value="UniProtKB-SubCell"/>
</dbReference>
<evidence type="ECO:0000256" key="3">
    <source>
        <dbReference type="ARBA" id="ARBA00010299"/>
    </source>
</evidence>
<dbReference type="InterPro" id="IPR023087">
    <property type="entry name" value="Flg_Motor_Flig_C"/>
</dbReference>
<evidence type="ECO:0000256" key="9">
    <source>
        <dbReference type="ARBA" id="ARBA00023143"/>
    </source>
</evidence>
<evidence type="ECO:0000313" key="15">
    <source>
        <dbReference type="Proteomes" id="UP000282211"/>
    </source>
</evidence>
<dbReference type="AlphaFoldDB" id="A0A420WMP1"/>
<dbReference type="SUPFAM" id="SSF48029">
    <property type="entry name" value="FliG"/>
    <property type="match status" value="2"/>
</dbReference>
<dbReference type="InParanoid" id="A0A420WMP1"/>
<keyword evidence="6" id="KW-0145">Chemotaxis</keyword>
<sequence>MADQGIISRPRTNIALQDQGVDQAGSEISDITDLTDAQKAAIVIISMGQDYAAPIVDKLSDEHMSRFVRALEELREVPRPKMLAVIADFVVKLNGRKGMFRAGPEKAMEIARNVLDEERMDRLASQDPYLRRSKPVVIVGVWAELERRPTKGVSEFLLKQKTQVATYILSKLSNDVVTEILAEIPEDKTIEYIQHLSNETKVAPFVEEAIEKFVRTEFLEEDDFKGGSESVIYVADLMSSLDRDRRERILESIEAVDKARAKKIRDVMLTFDDLPERLPTSAISLIFKDYNKKDLINMLKAASVESQPVCEFFYSNISQRMADQIREEVDIAEDLNEKEAGKAISSFMSFLSGLEKNDRLTFLPKPVNTEEALSAAS</sequence>
<evidence type="ECO:0000259" key="11">
    <source>
        <dbReference type="Pfam" id="PF01706"/>
    </source>
</evidence>
<dbReference type="Proteomes" id="UP000282211">
    <property type="component" value="Unassembled WGS sequence"/>
</dbReference>
<evidence type="ECO:0000256" key="5">
    <source>
        <dbReference type="ARBA" id="ARBA00022475"/>
    </source>
</evidence>
<dbReference type="InterPro" id="IPR011002">
    <property type="entry name" value="FliG_a-hlx"/>
</dbReference>
<keyword evidence="14" id="KW-0969">Cilium</keyword>
<keyword evidence="7" id="KW-0283">Flagellar rotation</keyword>
<dbReference type="Pfam" id="PF14842">
    <property type="entry name" value="FliG_N"/>
    <property type="match status" value="1"/>
</dbReference>
<dbReference type="GO" id="GO:0009425">
    <property type="term" value="C:bacterial-type flagellum basal body"/>
    <property type="evidence" value="ECO:0007669"/>
    <property type="project" value="UniProtKB-SubCell"/>
</dbReference>
<evidence type="ECO:0000256" key="4">
    <source>
        <dbReference type="ARBA" id="ARBA00021870"/>
    </source>
</evidence>
<dbReference type="Pfam" id="PF01706">
    <property type="entry name" value="FliG_C"/>
    <property type="match status" value="1"/>
</dbReference>
<dbReference type="InterPro" id="IPR032779">
    <property type="entry name" value="FliG_M"/>
</dbReference>
<evidence type="ECO:0000313" key="14">
    <source>
        <dbReference type="EMBL" id="RKQ72166.1"/>
    </source>
</evidence>
<dbReference type="FunCoup" id="A0A420WMP1">
    <property type="interactions" value="62"/>
</dbReference>
<dbReference type="GO" id="GO:0071973">
    <property type="term" value="P:bacterial-type flagellum-dependent cell motility"/>
    <property type="evidence" value="ECO:0007669"/>
    <property type="project" value="InterPro"/>
</dbReference>
<evidence type="ECO:0000256" key="1">
    <source>
        <dbReference type="ARBA" id="ARBA00004117"/>
    </source>
</evidence>